<name>A0ABV8GFN5_9ACTN</name>
<dbReference type="Pfam" id="PF19817">
    <property type="entry name" value="DUF6300"/>
    <property type="match status" value="1"/>
</dbReference>
<keyword evidence="2" id="KW-1185">Reference proteome</keyword>
<organism evidence="1 2">
    <name type="scientific">Nonomuraea purpurea</name>
    <dbReference type="NCBI Taxonomy" id="1849276"/>
    <lineage>
        <taxon>Bacteria</taxon>
        <taxon>Bacillati</taxon>
        <taxon>Actinomycetota</taxon>
        <taxon>Actinomycetes</taxon>
        <taxon>Streptosporangiales</taxon>
        <taxon>Streptosporangiaceae</taxon>
        <taxon>Nonomuraea</taxon>
    </lineage>
</organism>
<dbReference type="InterPro" id="IPR046267">
    <property type="entry name" value="DUF6300"/>
</dbReference>
<accession>A0ABV8GFN5</accession>
<reference evidence="2" key="1">
    <citation type="journal article" date="2019" name="Int. J. Syst. Evol. Microbiol.">
        <title>The Global Catalogue of Microorganisms (GCM) 10K type strain sequencing project: providing services to taxonomists for standard genome sequencing and annotation.</title>
        <authorList>
            <consortium name="The Broad Institute Genomics Platform"/>
            <consortium name="The Broad Institute Genome Sequencing Center for Infectious Disease"/>
            <person name="Wu L."/>
            <person name="Ma J."/>
        </authorList>
    </citation>
    <scope>NUCLEOTIDE SEQUENCE [LARGE SCALE GENOMIC DNA]</scope>
    <source>
        <strain evidence="2">TBRC 1276</strain>
    </source>
</reference>
<sequence>MSRRCSDRNRSRCEPETCDAHASHAAALITWFQVNGQAGDGATEFVQLLVEWATSVLVPPLDEVQLQEEIELWRRGEL</sequence>
<comment type="caution">
    <text evidence="1">The sequence shown here is derived from an EMBL/GenBank/DDBJ whole genome shotgun (WGS) entry which is preliminary data.</text>
</comment>
<evidence type="ECO:0000313" key="2">
    <source>
        <dbReference type="Proteomes" id="UP001595851"/>
    </source>
</evidence>
<dbReference type="RefSeq" id="WP_379532726.1">
    <property type="nucleotide sequence ID" value="NZ_JBHSBI010000023.1"/>
</dbReference>
<dbReference type="Proteomes" id="UP001595851">
    <property type="component" value="Unassembled WGS sequence"/>
</dbReference>
<evidence type="ECO:0000313" key="1">
    <source>
        <dbReference type="EMBL" id="MFC4012751.1"/>
    </source>
</evidence>
<protein>
    <submittedName>
        <fullName evidence="1">DUF6300 family protein</fullName>
    </submittedName>
</protein>
<gene>
    <name evidence="1" type="ORF">ACFOY2_36345</name>
</gene>
<proteinExistence type="predicted"/>
<dbReference type="EMBL" id="JBHSBI010000023">
    <property type="protein sequence ID" value="MFC4012751.1"/>
    <property type="molecule type" value="Genomic_DNA"/>
</dbReference>